<dbReference type="OrthoDB" id="1376435at2"/>
<organism evidence="2 3">
    <name type="scientific">Seonamhaeicola sediminis</name>
    <dbReference type="NCBI Taxonomy" id="2528206"/>
    <lineage>
        <taxon>Bacteria</taxon>
        <taxon>Pseudomonadati</taxon>
        <taxon>Bacteroidota</taxon>
        <taxon>Flavobacteriia</taxon>
        <taxon>Flavobacteriales</taxon>
        <taxon>Flavobacteriaceae</taxon>
    </lineage>
</organism>
<feature type="transmembrane region" description="Helical" evidence="1">
    <location>
        <begin position="12"/>
        <end position="30"/>
    </location>
</feature>
<dbReference type="Proteomes" id="UP000295814">
    <property type="component" value="Unassembled WGS sequence"/>
</dbReference>
<dbReference type="AlphaFoldDB" id="A0A562Y7J4"/>
<sequence>MNNNIKQIIKSSLIGGFIFASIMAVDNYYGGQEFEIWKFLKNILIFGIVTGLLNNYNQKQLKKENKN</sequence>
<dbReference type="RefSeq" id="WP_133357613.1">
    <property type="nucleotide sequence ID" value="NZ_SMZJ02000022.1"/>
</dbReference>
<feature type="transmembrane region" description="Helical" evidence="1">
    <location>
        <begin position="36"/>
        <end position="56"/>
    </location>
</feature>
<evidence type="ECO:0000313" key="3">
    <source>
        <dbReference type="Proteomes" id="UP000295814"/>
    </source>
</evidence>
<accession>A0A562Y7J4</accession>
<keyword evidence="1" id="KW-0812">Transmembrane</keyword>
<evidence type="ECO:0000256" key="1">
    <source>
        <dbReference type="SAM" id="Phobius"/>
    </source>
</evidence>
<name>A0A562Y7J4_9FLAO</name>
<reference evidence="2 3" key="2">
    <citation type="submission" date="2019-07" db="EMBL/GenBank/DDBJ databases">
        <title>Seonamhaeicola sp. W255 draft genome.</title>
        <authorList>
            <person name="Zhang X.-Y."/>
            <person name="Zhang R."/>
            <person name="Zhong Y.-L."/>
            <person name="Du Z.-J."/>
        </authorList>
    </citation>
    <scope>NUCLEOTIDE SEQUENCE [LARGE SCALE GENOMIC DNA]</scope>
    <source>
        <strain evidence="2 3">W255</strain>
    </source>
</reference>
<keyword evidence="1" id="KW-1133">Transmembrane helix</keyword>
<reference evidence="2 3" key="1">
    <citation type="submission" date="2019-03" db="EMBL/GenBank/DDBJ databases">
        <authorList>
            <person name="Zhong Y.L."/>
        </authorList>
    </citation>
    <scope>NUCLEOTIDE SEQUENCE [LARGE SCALE GENOMIC DNA]</scope>
    <source>
        <strain evidence="2 3">W255</strain>
    </source>
</reference>
<comment type="caution">
    <text evidence="2">The sequence shown here is derived from an EMBL/GenBank/DDBJ whole genome shotgun (WGS) entry which is preliminary data.</text>
</comment>
<gene>
    <name evidence="2" type="ORF">E1J38_014805</name>
</gene>
<evidence type="ECO:0000313" key="2">
    <source>
        <dbReference type="EMBL" id="TWO30404.1"/>
    </source>
</evidence>
<protein>
    <submittedName>
        <fullName evidence="2">Uncharacterized protein</fullName>
    </submittedName>
</protein>
<proteinExistence type="predicted"/>
<keyword evidence="1" id="KW-0472">Membrane</keyword>
<keyword evidence="3" id="KW-1185">Reference proteome</keyword>
<dbReference type="EMBL" id="SMZJ02000022">
    <property type="protein sequence ID" value="TWO30404.1"/>
    <property type="molecule type" value="Genomic_DNA"/>
</dbReference>